<reference evidence="2 3" key="1">
    <citation type="submission" date="2019-02" db="EMBL/GenBank/DDBJ databases">
        <title>Genomic Encyclopedia of Type Strains, Phase IV (KMG-IV): sequencing the most valuable type-strain genomes for metagenomic binning, comparative biology and taxonomic classification.</title>
        <authorList>
            <person name="Goeker M."/>
        </authorList>
    </citation>
    <scope>NUCLEOTIDE SEQUENCE [LARGE SCALE GENOMIC DNA]</scope>
    <source>
        <strain evidence="2 3">DSM 21223</strain>
    </source>
</reference>
<protein>
    <submittedName>
        <fullName evidence="2">Uncharacterized protein DUF3108</fullName>
    </submittedName>
</protein>
<proteinExistence type="predicted"/>
<dbReference type="EMBL" id="SHKM01000003">
    <property type="protein sequence ID" value="RZT75803.1"/>
    <property type="molecule type" value="Genomic_DNA"/>
</dbReference>
<dbReference type="InterPro" id="IPR021457">
    <property type="entry name" value="DUF3108"/>
</dbReference>
<dbReference type="Proteomes" id="UP000292136">
    <property type="component" value="Unassembled WGS sequence"/>
</dbReference>
<evidence type="ECO:0000313" key="3">
    <source>
        <dbReference type="Proteomes" id="UP000292136"/>
    </source>
</evidence>
<evidence type="ECO:0000256" key="1">
    <source>
        <dbReference type="SAM" id="MobiDB-lite"/>
    </source>
</evidence>
<comment type="caution">
    <text evidence="2">The sequence shown here is derived from an EMBL/GenBank/DDBJ whole genome shotgun (WGS) entry which is preliminary data.</text>
</comment>
<feature type="compositionally biased region" description="Low complexity" evidence="1">
    <location>
        <begin position="8"/>
        <end position="23"/>
    </location>
</feature>
<organism evidence="2 3">
    <name type="scientific">Azospira oryzae</name>
    <dbReference type="NCBI Taxonomy" id="146939"/>
    <lineage>
        <taxon>Bacteria</taxon>
        <taxon>Pseudomonadati</taxon>
        <taxon>Pseudomonadota</taxon>
        <taxon>Betaproteobacteria</taxon>
        <taxon>Rhodocyclales</taxon>
        <taxon>Rhodocyclaceae</taxon>
        <taxon>Azospira</taxon>
    </lineage>
</organism>
<feature type="compositionally biased region" description="Pro residues" evidence="1">
    <location>
        <begin position="24"/>
        <end position="36"/>
    </location>
</feature>
<sequence length="245" mass="26682">MPAPQAQPEPAAAAPVPEAAPVAAPEPAPPAAVEPRLPPRGRIRFVVIKGEQNFEVGQTIHEWRIADGRYRLTGVTETTGLAALFKSVQVAYESRGKISPAGLQPETFVARKNGSETGDRADFDWNAGSVVQGREQRRQTLPPGAQDFISFYYAFGYLPQVGATVDLPVSTGRKLDTIRFTRVGEEVLELAFGSVPTVHLRASGDTTTEVWLATDRLLLPVKIRHIDKKGERFDQIATELQVGSE</sequence>
<dbReference type="Pfam" id="PF11306">
    <property type="entry name" value="DUF3108"/>
    <property type="match status" value="1"/>
</dbReference>
<gene>
    <name evidence="2" type="ORF">EV678_2990</name>
</gene>
<name>A0ABY0IKV4_9RHOO</name>
<keyword evidence="3" id="KW-1185">Reference proteome</keyword>
<feature type="region of interest" description="Disordered" evidence="1">
    <location>
        <begin position="1"/>
        <end position="36"/>
    </location>
</feature>
<evidence type="ECO:0000313" key="2">
    <source>
        <dbReference type="EMBL" id="RZT75803.1"/>
    </source>
</evidence>
<accession>A0ABY0IKV4</accession>